<dbReference type="PANTHER" id="PTHR38221">
    <property type="entry name" value="BNAA04G14260D PROTEIN"/>
    <property type="match status" value="1"/>
</dbReference>
<reference evidence="2 3" key="1">
    <citation type="submission" date="2019-12" db="EMBL/GenBank/DDBJ databases">
        <authorList>
            <person name="Alioto T."/>
            <person name="Alioto T."/>
            <person name="Gomez Garrido J."/>
        </authorList>
    </citation>
    <scope>NUCLEOTIDE SEQUENCE [LARGE SCALE GENOMIC DNA]</scope>
</reference>
<evidence type="ECO:0000256" key="1">
    <source>
        <dbReference type="SAM" id="MobiDB-lite"/>
    </source>
</evidence>
<organism evidence="2 3">
    <name type="scientific">Olea europaea subsp. europaea</name>
    <dbReference type="NCBI Taxonomy" id="158383"/>
    <lineage>
        <taxon>Eukaryota</taxon>
        <taxon>Viridiplantae</taxon>
        <taxon>Streptophyta</taxon>
        <taxon>Embryophyta</taxon>
        <taxon>Tracheophyta</taxon>
        <taxon>Spermatophyta</taxon>
        <taxon>Magnoliopsida</taxon>
        <taxon>eudicotyledons</taxon>
        <taxon>Gunneridae</taxon>
        <taxon>Pentapetalae</taxon>
        <taxon>asterids</taxon>
        <taxon>lamiids</taxon>
        <taxon>Lamiales</taxon>
        <taxon>Oleaceae</taxon>
        <taxon>Oleeae</taxon>
        <taxon>Olea</taxon>
    </lineage>
</organism>
<comment type="caution">
    <text evidence="2">The sequence shown here is derived from an EMBL/GenBank/DDBJ whole genome shotgun (WGS) entry which is preliminary data.</text>
</comment>
<keyword evidence="3" id="KW-1185">Reference proteome</keyword>
<dbReference type="Proteomes" id="UP000594638">
    <property type="component" value="Unassembled WGS sequence"/>
</dbReference>
<protein>
    <submittedName>
        <fullName evidence="2">Uncharacterized protein</fullName>
    </submittedName>
</protein>
<feature type="compositionally biased region" description="Basic and acidic residues" evidence="1">
    <location>
        <begin position="146"/>
        <end position="175"/>
    </location>
</feature>
<dbReference type="OrthoDB" id="903853at2759"/>
<proteinExistence type="predicted"/>
<dbReference type="Gramene" id="OE9A099327T1">
    <property type="protein sequence ID" value="OE9A099327C1"/>
    <property type="gene ID" value="OE9A099327"/>
</dbReference>
<feature type="region of interest" description="Disordered" evidence="1">
    <location>
        <begin position="146"/>
        <end position="200"/>
    </location>
</feature>
<dbReference type="AlphaFoldDB" id="A0A8S0PJA7"/>
<dbReference type="PANTHER" id="PTHR38221:SF1">
    <property type="entry name" value="OVULE PROTEIN"/>
    <property type="match status" value="1"/>
</dbReference>
<name>A0A8S0PJA7_OLEEU</name>
<sequence length="339" mass="38136">MTEVEKPDRRFDPLIKLCQSTLSREAKVDNCPFDLNLESDPNTDLSSHADRNHPNIHGFGYELDFQTPTEQHACSSSEDQNIDAGELTAVDLGDSLRPVDLNDDTFGETEPALTEVEGEKNELSTVNLGDESLKKMCKEDVVVGKNGEAQKTRESKEFSETPKLHVAGESEERVRVSQNCELRNSSEPEEGTEGEKAGKDTSWESWDEYLGICMDMERIDKFKYINGGSTERKQKERICGVDSSVGGRRELPLSMKCKEQDTGSREVVGNAGMKNGISYDLLEVLKSVFSNVDSDSRMWISWGSKVVVLNVDNDNEDVDFWEIVKRWGLTFPGPSWWFL</sequence>
<gene>
    <name evidence="2" type="ORF">OLEA9_A099327</name>
</gene>
<feature type="compositionally biased region" description="Polar residues" evidence="1">
    <location>
        <begin position="176"/>
        <end position="185"/>
    </location>
</feature>
<accession>A0A8S0PJA7</accession>
<dbReference type="EMBL" id="CACTIH010000084">
    <property type="protein sequence ID" value="CAA2952809.1"/>
    <property type="molecule type" value="Genomic_DNA"/>
</dbReference>
<evidence type="ECO:0000313" key="3">
    <source>
        <dbReference type="Proteomes" id="UP000594638"/>
    </source>
</evidence>
<evidence type="ECO:0000313" key="2">
    <source>
        <dbReference type="EMBL" id="CAA2952809.1"/>
    </source>
</evidence>